<sequence length="226" mass="24531">MQLNHMPNHQSSAGGTEKQPAVRLVSGSLPVSIPLSRLRNVSFLQSPMTPMVEPGSNGSATNNNNYDCYKPSPTNGLNLVSPGDELKGNGKADHAKIKLETIDGEGTDGFNAGRPASCEAGSISFNPDSQSPPAAPPSTLRALRVIRNGREEEEEQMEEEEEFEPGVNLVIQEPEIESNYTGGGDEKDNSEQDDNKLAPLDQERMTQAVKKVFTEYKWTPPVAPIR</sequence>
<feature type="region of interest" description="Disordered" evidence="1">
    <location>
        <begin position="151"/>
        <end position="202"/>
    </location>
</feature>
<organism evidence="2 3">
    <name type="scientific">Anopheles minimus</name>
    <dbReference type="NCBI Taxonomy" id="112268"/>
    <lineage>
        <taxon>Eukaryota</taxon>
        <taxon>Metazoa</taxon>
        <taxon>Ecdysozoa</taxon>
        <taxon>Arthropoda</taxon>
        <taxon>Hexapoda</taxon>
        <taxon>Insecta</taxon>
        <taxon>Pterygota</taxon>
        <taxon>Neoptera</taxon>
        <taxon>Endopterygota</taxon>
        <taxon>Diptera</taxon>
        <taxon>Nematocera</taxon>
        <taxon>Culicoidea</taxon>
        <taxon>Culicidae</taxon>
        <taxon>Anophelinae</taxon>
        <taxon>Anopheles</taxon>
    </lineage>
</organism>
<feature type="compositionally biased region" description="Acidic residues" evidence="1">
    <location>
        <begin position="151"/>
        <end position="164"/>
    </location>
</feature>
<dbReference type="EnsemblMetazoa" id="AMIN001218-RA">
    <property type="protein sequence ID" value="AMIN001218-PA"/>
    <property type="gene ID" value="AMIN001218"/>
</dbReference>
<reference evidence="3" key="1">
    <citation type="submission" date="2013-03" db="EMBL/GenBank/DDBJ databases">
        <title>The Genome Sequence of Anopheles minimus MINIMUS1.</title>
        <authorList>
            <consortium name="The Broad Institute Genomics Platform"/>
            <person name="Neafsey D.E."/>
            <person name="Walton C."/>
            <person name="Walker B."/>
            <person name="Young S.K."/>
            <person name="Zeng Q."/>
            <person name="Gargeya S."/>
            <person name="Fitzgerald M."/>
            <person name="Haas B."/>
            <person name="Abouelleil A."/>
            <person name="Allen A.W."/>
            <person name="Alvarado L."/>
            <person name="Arachchi H.M."/>
            <person name="Berlin A.M."/>
            <person name="Chapman S.B."/>
            <person name="Gainer-Dewar J."/>
            <person name="Goldberg J."/>
            <person name="Griggs A."/>
            <person name="Gujja S."/>
            <person name="Hansen M."/>
            <person name="Howarth C."/>
            <person name="Imamovic A."/>
            <person name="Ireland A."/>
            <person name="Larimer J."/>
            <person name="McCowan C."/>
            <person name="Murphy C."/>
            <person name="Pearson M."/>
            <person name="Poon T.W."/>
            <person name="Priest M."/>
            <person name="Roberts A."/>
            <person name="Saif S."/>
            <person name="Shea T."/>
            <person name="Sisk P."/>
            <person name="Sykes S."/>
            <person name="Wortman J."/>
            <person name="Nusbaum C."/>
            <person name="Birren B."/>
        </authorList>
    </citation>
    <scope>NUCLEOTIDE SEQUENCE [LARGE SCALE GENOMIC DNA]</scope>
    <source>
        <strain evidence="3">MINIMUS1</strain>
    </source>
</reference>
<accession>A0A182VT28</accession>
<evidence type="ECO:0000313" key="3">
    <source>
        <dbReference type="Proteomes" id="UP000075920"/>
    </source>
</evidence>
<name>A0A182VT28_9DIPT</name>
<feature type="region of interest" description="Disordered" evidence="1">
    <location>
        <begin position="118"/>
        <end position="138"/>
    </location>
</feature>
<dbReference type="AlphaFoldDB" id="A0A182VT28"/>
<dbReference type="STRING" id="112268.A0A182VT28"/>
<proteinExistence type="predicted"/>
<keyword evidence="3" id="KW-1185">Reference proteome</keyword>
<protein>
    <submittedName>
        <fullName evidence="2">Uncharacterized protein</fullName>
    </submittedName>
</protein>
<dbReference type="VEuPathDB" id="VectorBase:AMIN001218"/>
<feature type="compositionally biased region" description="Basic and acidic residues" evidence="1">
    <location>
        <begin position="184"/>
        <end position="202"/>
    </location>
</feature>
<evidence type="ECO:0000313" key="2">
    <source>
        <dbReference type="EnsemblMetazoa" id="AMIN001218-PA"/>
    </source>
</evidence>
<feature type="compositionally biased region" description="Polar residues" evidence="1">
    <location>
        <begin position="1"/>
        <end position="14"/>
    </location>
</feature>
<dbReference type="Proteomes" id="UP000075920">
    <property type="component" value="Unassembled WGS sequence"/>
</dbReference>
<evidence type="ECO:0000256" key="1">
    <source>
        <dbReference type="SAM" id="MobiDB-lite"/>
    </source>
</evidence>
<reference evidence="2" key="2">
    <citation type="submission" date="2020-05" db="UniProtKB">
        <authorList>
            <consortium name="EnsemblMetazoa"/>
        </authorList>
    </citation>
    <scope>IDENTIFICATION</scope>
    <source>
        <strain evidence="2">MINIMUS1</strain>
    </source>
</reference>
<feature type="region of interest" description="Disordered" evidence="1">
    <location>
        <begin position="1"/>
        <end position="21"/>
    </location>
</feature>